<dbReference type="FunCoup" id="A0A200QV72">
    <property type="interactions" value="1171"/>
</dbReference>
<dbReference type="PANTHER" id="PTHR47926">
    <property type="entry name" value="PENTATRICOPEPTIDE REPEAT-CONTAINING PROTEIN"/>
    <property type="match status" value="1"/>
</dbReference>
<evidence type="ECO:0000256" key="1">
    <source>
        <dbReference type="ARBA" id="ARBA00022737"/>
    </source>
</evidence>
<feature type="repeat" description="PPR" evidence="2">
    <location>
        <begin position="211"/>
        <end position="245"/>
    </location>
</feature>
<dbReference type="OrthoDB" id="185373at2759"/>
<dbReference type="GO" id="GO:0009451">
    <property type="term" value="P:RNA modification"/>
    <property type="evidence" value="ECO:0007669"/>
    <property type="project" value="InterPro"/>
</dbReference>
<name>A0A200QV72_MACCD</name>
<dbReference type="EMBL" id="MVGT01001054">
    <property type="protein sequence ID" value="OVA14363.1"/>
    <property type="molecule type" value="Genomic_DNA"/>
</dbReference>
<proteinExistence type="predicted"/>
<keyword evidence="4" id="KW-1185">Reference proteome</keyword>
<dbReference type="Proteomes" id="UP000195402">
    <property type="component" value="Unassembled WGS sequence"/>
</dbReference>
<gene>
    <name evidence="3" type="ORF">BVC80_8317g3</name>
</gene>
<dbReference type="InterPro" id="IPR002885">
    <property type="entry name" value="PPR_rpt"/>
</dbReference>
<keyword evidence="1" id="KW-0677">Repeat</keyword>
<feature type="repeat" description="PPR" evidence="2">
    <location>
        <begin position="110"/>
        <end position="144"/>
    </location>
</feature>
<organism evidence="3 4">
    <name type="scientific">Macleaya cordata</name>
    <name type="common">Five-seeded plume-poppy</name>
    <name type="synonym">Bocconia cordata</name>
    <dbReference type="NCBI Taxonomy" id="56857"/>
    <lineage>
        <taxon>Eukaryota</taxon>
        <taxon>Viridiplantae</taxon>
        <taxon>Streptophyta</taxon>
        <taxon>Embryophyta</taxon>
        <taxon>Tracheophyta</taxon>
        <taxon>Spermatophyta</taxon>
        <taxon>Magnoliopsida</taxon>
        <taxon>Ranunculales</taxon>
        <taxon>Papaveraceae</taxon>
        <taxon>Papaveroideae</taxon>
        <taxon>Macleaya</taxon>
    </lineage>
</organism>
<evidence type="ECO:0000313" key="3">
    <source>
        <dbReference type="EMBL" id="OVA14363.1"/>
    </source>
</evidence>
<dbReference type="GO" id="GO:0003723">
    <property type="term" value="F:RNA binding"/>
    <property type="evidence" value="ECO:0007669"/>
    <property type="project" value="InterPro"/>
</dbReference>
<feature type="repeat" description="PPR" evidence="2">
    <location>
        <begin position="282"/>
        <end position="312"/>
    </location>
</feature>
<dbReference type="PROSITE" id="PS51375">
    <property type="entry name" value="PPR"/>
    <property type="match status" value="6"/>
</dbReference>
<dbReference type="FunFam" id="1.25.40.10:FF:000090">
    <property type="entry name" value="Pentatricopeptide repeat-containing protein, chloroplastic"/>
    <property type="match status" value="1"/>
</dbReference>
<dbReference type="PANTHER" id="PTHR47926:SF375">
    <property type="entry name" value="PENTATRICOPEPTIDE REPEAT-CONTAINING PROTEIN"/>
    <property type="match status" value="1"/>
</dbReference>
<dbReference type="Gene3D" id="1.25.40.10">
    <property type="entry name" value="Tetratricopeptide repeat domain"/>
    <property type="match status" value="3"/>
</dbReference>
<dbReference type="SUPFAM" id="SSF48452">
    <property type="entry name" value="TPR-like"/>
    <property type="match status" value="2"/>
</dbReference>
<dbReference type="FunFam" id="1.25.40.10:FF:000393">
    <property type="entry name" value="Pentatricopeptide repeat-containing protein At1g20230"/>
    <property type="match status" value="1"/>
</dbReference>
<reference evidence="3 4" key="1">
    <citation type="journal article" date="2017" name="Mol. Plant">
        <title>The Genome of Medicinal Plant Macleaya cordata Provides New Insights into Benzylisoquinoline Alkaloids Metabolism.</title>
        <authorList>
            <person name="Liu X."/>
            <person name="Liu Y."/>
            <person name="Huang P."/>
            <person name="Ma Y."/>
            <person name="Qing Z."/>
            <person name="Tang Q."/>
            <person name="Cao H."/>
            <person name="Cheng P."/>
            <person name="Zheng Y."/>
            <person name="Yuan Z."/>
            <person name="Zhou Y."/>
            <person name="Liu J."/>
            <person name="Tang Z."/>
            <person name="Zhuo Y."/>
            <person name="Zhang Y."/>
            <person name="Yu L."/>
            <person name="Huang J."/>
            <person name="Yang P."/>
            <person name="Peng Q."/>
            <person name="Zhang J."/>
            <person name="Jiang W."/>
            <person name="Zhang Z."/>
            <person name="Lin K."/>
            <person name="Ro D.K."/>
            <person name="Chen X."/>
            <person name="Xiong X."/>
            <person name="Shang Y."/>
            <person name="Huang S."/>
            <person name="Zeng J."/>
        </authorList>
    </citation>
    <scope>NUCLEOTIDE SEQUENCE [LARGE SCALE GENOMIC DNA]</scope>
    <source>
        <strain evidence="4">cv. BLH2017</strain>
        <tissue evidence="3">Root</tissue>
    </source>
</reference>
<feature type="repeat" description="PPR" evidence="2">
    <location>
        <begin position="75"/>
        <end position="109"/>
    </location>
</feature>
<protein>
    <submittedName>
        <fullName evidence="3">Pentatricopeptide repeat</fullName>
    </submittedName>
</protein>
<accession>A0A200QV72</accession>
<comment type="caution">
    <text evidence="3">The sequence shown here is derived from an EMBL/GenBank/DDBJ whole genome shotgun (WGS) entry which is preliminary data.</text>
</comment>
<dbReference type="FunFam" id="1.25.40.10:FF:000627">
    <property type="entry name" value="Pentatricopeptide repeat-containing protein"/>
    <property type="match status" value="1"/>
</dbReference>
<feature type="repeat" description="PPR" evidence="2">
    <location>
        <begin position="44"/>
        <end position="74"/>
    </location>
</feature>
<evidence type="ECO:0000313" key="4">
    <source>
        <dbReference type="Proteomes" id="UP000195402"/>
    </source>
</evidence>
<dbReference type="NCBIfam" id="TIGR00756">
    <property type="entry name" value="PPR"/>
    <property type="match status" value="6"/>
</dbReference>
<feature type="repeat" description="PPR" evidence="2">
    <location>
        <begin position="313"/>
        <end position="347"/>
    </location>
</feature>
<dbReference type="InterPro" id="IPR011990">
    <property type="entry name" value="TPR-like_helical_dom_sf"/>
</dbReference>
<evidence type="ECO:0000256" key="2">
    <source>
        <dbReference type="PROSITE-ProRule" id="PRU00708"/>
    </source>
</evidence>
<sequence length="450" mass="50193">MLKMGIKPDNFTYPSVLKACGDEFDLGFGRELHRSIDASGLEWNLFVQNALVAMYAKCGEVELAYDVFEKMPEKDVVSWNSIISGYASKGMWPQAFDLLGKMRNSNTPINLVTWNTIAGGYFQAGNYKDALGLIPQIRKHGIHLDSVAMVIGLGACSRIGIVKLGKEIHGYALRNGCDGNESVKNALITMYSRCKDLRHAYSLFRSTEIKSLVTWNSMIAGYSHSDRYEEASFFFREMISTGIQPNYVTIVSILPLCARVANLHHGKEIHCYIMTHGGFKDYLLLWNSLVDMYSKSGKISEAQKLFNSMNEKDKVTYTSLIDGYGMQGEGQIALKLFEEMNNCGIKPDHITMVAVLSACSHSGLVSEGQILFEKMSSLYGINPRMEHFDCMVDLFGRAGLLKRAADVITMMPFRPSAALWATLIGACRKHGNTDIGEWAAKKLLEMKPEN</sequence>
<dbReference type="Pfam" id="PF01535">
    <property type="entry name" value="PPR"/>
    <property type="match status" value="2"/>
</dbReference>
<dbReference type="InterPro" id="IPR046960">
    <property type="entry name" value="PPR_At4g14850-like_plant"/>
</dbReference>
<dbReference type="InParanoid" id="A0A200QV72"/>
<dbReference type="OMA" id="ENIRIWN"/>
<dbReference type="Pfam" id="PF13041">
    <property type="entry name" value="PPR_2"/>
    <property type="match status" value="3"/>
</dbReference>
<dbReference type="AlphaFoldDB" id="A0A200QV72"/>